<dbReference type="Proteomes" id="UP000319143">
    <property type="component" value="Unassembled WGS sequence"/>
</dbReference>
<reference evidence="2 3" key="1">
    <citation type="submission" date="2019-02" db="EMBL/GenBank/DDBJ databases">
        <title>Deep-cultivation of Planctomycetes and their phenomic and genomic characterization uncovers novel biology.</title>
        <authorList>
            <person name="Wiegand S."/>
            <person name="Jogler M."/>
            <person name="Boedeker C."/>
            <person name="Pinto D."/>
            <person name="Vollmers J."/>
            <person name="Rivas-Marin E."/>
            <person name="Kohn T."/>
            <person name="Peeters S.H."/>
            <person name="Heuer A."/>
            <person name="Rast P."/>
            <person name="Oberbeckmann S."/>
            <person name="Bunk B."/>
            <person name="Jeske O."/>
            <person name="Meyerdierks A."/>
            <person name="Storesund J.E."/>
            <person name="Kallscheuer N."/>
            <person name="Luecker S."/>
            <person name="Lage O.M."/>
            <person name="Pohl T."/>
            <person name="Merkel B.J."/>
            <person name="Hornburger P."/>
            <person name="Mueller R.-W."/>
            <person name="Bruemmer F."/>
            <person name="Labrenz M."/>
            <person name="Spormann A.M."/>
            <person name="Op Den Camp H."/>
            <person name="Overmann J."/>
            <person name="Amann R."/>
            <person name="Jetten M.S.M."/>
            <person name="Mascher T."/>
            <person name="Medema M.H."/>
            <person name="Devos D.P."/>
            <person name="Kaster A.-K."/>
            <person name="Ovreas L."/>
            <person name="Rohde M."/>
            <person name="Galperin M.Y."/>
            <person name="Jogler C."/>
        </authorList>
    </citation>
    <scope>NUCLEOTIDE SEQUENCE [LARGE SCALE GENOMIC DNA]</scope>
    <source>
        <strain evidence="2 3">Poly41</strain>
    </source>
</reference>
<keyword evidence="3" id="KW-1185">Reference proteome</keyword>
<sequence length="151" mass="16894" precursor="true">MKRAAKLIALTLALFPFCYSTAGAEPDVPDPSPWSFLEGSWSLEQSDGAKNVMSIELNEAKNCYVASSDKFQGTFGIDQSSDHQLLALGYHPGKGYSVGHFKRLSATVVAGKFLFFDNEGNKTEHTGKWEKTDYGYSYLVDEADLWKWHRQ</sequence>
<accession>A0A5C6DX28</accession>
<dbReference type="AlphaFoldDB" id="A0A5C6DX28"/>
<proteinExistence type="predicted"/>
<comment type="caution">
    <text evidence="2">The sequence shown here is derived from an EMBL/GenBank/DDBJ whole genome shotgun (WGS) entry which is preliminary data.</text>
</comment>
<evidence type="ECO:0000313" key="2">
    <source>
        <dbReference type="EMBL" id="TWU39369.1"/>
    </source>
</evidence>
<evidence type="ECO:0000256" key="1">
    <source>
        <dbReference type="SAM" id="SignalP"/>
    </source>
</evidence>
<dbReference type="RefSeq" id="WP_146526150.1">
    <property type="nucleotide sequence ID" value="NZ_SJPV01000003.1"/>
</dbReference>
<organism evidence="2 3">
    <name type="scientific">Novipirellula artificiosorum</name>
    <dbReference type="NCBI Taxonomy" id="2528016"/>
    <lineage>
        <taxon>Bacteria</taxon>
        <taxon>Pseudomonadati</taxon>
        <taxon>Planctomycetota</taxon>
        <taxon>Planctomycetia</taxon>
        <taxon>Pirellulales</taxon>
        <taxon>Pirellulaceae</taxon>
        <taxon>Novipirellula</taxon>
    </lineage>
</organism>
<keyword evidence="1" id="KW-0732">Signal</keyword>
<evidence type="ECO:0008006" key="4">
    <source>
        <dbReference type="Google" id="ProtNLM"/>
    </source>
</evidence>
<gene>
    <name evidence="2" type="ORF">Poly41_21930</name>
</gene>
<evidence type="ECO:0000313" key="3">
    <source>
        <dbReference type="Proteomes" id="UP000319143"/>
    </source>
</evidence>
<feature type="chain" id="PRO_5022721740" description="Secreted protein" evidence="1">
    <location>
        <begin position="25"/>
        <end position="151"/>
    </location>
</feature>
<feature type="signal peptide" evidence="1">
    <location>
        <begin position="1"/>
        <end position="24"/>
    </location>
</feature>
<dbReference type="EMBL" id="SJPV01000003">
    <property type="protein sequence ID" value="TWU39369.1"/>
    <property type="molecule type" value="Genomic_DNA"/>
</dbReference>
<protein>
    <recommendedName>
        <fullName evidence="4">Secreted protein</fullName>
    </recommendedName>
</protein>
<name>A0A5C6DX28_9BACT</name>